<reference evidence="1 2" key="1">
    <citation type="journal article" date="2019" name="Int. J. Syst. Evol. Microbiol.">
        <title>The Global Catalogue of Microorganisms (GCM) 10K type strain sequencing project: providing services to taxonomists for standard genome sequencing and annotation.</title>
        <authorList>
            <consortium name="The Broad Institute Genomics Platform"/>
            <consortium name="The Broad Institute Genome Sequencing Center for Infectious Disease"/>
            <person name="Wu L."/>
            <person name="Ma J."/>
        </authorList>
    </citation>
    <scope>NUCLEOTIDE SEQUENCE [LARGE SCALE GENOMIC DNA]</scope>
    <source>
        <strain evidence="1 2">JCM 14306</strain>
    </source>
</reference>
<accession>A0ABN2FLT1</accession>
<gene>
    <name evidence="1" type="ORF">GCM10009744_51240</name>
</gene>
<evidence type="ECO:0008006" key="3">
    <source>
        <dbReference type="Google" id="ProtNLM"/>
    </source>
</evidence>
<dbReference type="Proteomes" id="UP001501319">
    <property type="component" value="Unassembled WGS sequence"/>
</dbReference>
<name>A0ABN2FLT1_9ACTN</name>
<comment type="caution">
    <text evidence="1">The sequence shown here is derived from an EMBL/GenBank/DDBJ whole genome shotgun (WGS) entry which is preliminary data.</text>
</comment>
<dbReference type="EMBL" id="BAAANE010000009">
    <property type="protein sequence ID" value="GAA1652999.1"/>
    <property type="molecule type" value="Genomic_DNA"/>
</dbReference>
<proteinExistence type="predicted"/>
<dbReference type="RefSeq" id="WP_344114615.1">
    <property type="nucleotide sequence ID" value="NZ_BAAANE010000009.1"/>
</dbReference>
<organism evidence="1 2">
    <name type="scientific">Kribbella alba</name>
    <dbReference type="NCBI Taxonomy" id="190197"/>
    <lineage>
        <taxon>Bacteria</taxon>
        <taxon>Bacillati</taxon>
        <taxon>Actinomycetota</taxon>
        <taxon>Actinomycetes</taxon>
        <taxon>Propionibacteriales</taxon>
        <taxon>Kribbellaceae</taxon>
        <taxon>Kribbella</taxon>
    </lineage>
</organism>
<evidence type="ECO:0000313" key="1">
    <source>
        <dbReference type="EMBL" id="GAA1652999.1"/>
    </source>
</evidence>
<keyword evidence="2" id="KW-1185">Reference proteome</keyword>
<sequence>MTAALPEGLTTRPPEAADAEAIFALLAARNRAAVENRGYIGRLRLTTAQ</sequence>
<evidence type="ECO:0000313" key="2">
    <source>
        <dbReference type="Proteomes" id="UP001501319"/>
    </source>
</evidence>
<protein>
    <recommendedName>
        <fullName evidence="3">GNAT family N-acetyltransferase</fullName>
    </recommendedName>
</protein>